<feature type="compositionally biased region" description="Polar residues" evidence="2">
    <location>
        <begin position="191"/>
        <end position="202"/>
    </location>
</feature>
<dbReference type="GO" id="GO:0005634">
    <property type="term" value="C:nucleus"/>
    <property type="evidence" value="ECO:0007669"/>
    <property type="project" value="UniProtKB-UniRule"/>
</dbReference>
<sequence length="357" mass="42103">MKYPKIETMKMTCQSSNTNTKIALPFPPIIKAIDIVNRRKPSRFKSKSPNAFLIYRKAFLNELNRQNHNLRMTDVSKLVSNYWKGEPDNVKDAYRKIAQEVEVELNEKRKKTASYKIVWKNSKYSSRKRNQCEKIKKDKSEVNTKFRPAVSSNDKIFYQFVPVDTEFTSKPSKRNNKENKPSSVEPKIPSCNISENPNSQNIESNYTQESNDIYDNPDLDLNLNVNQFTPSYNIQFEQFEENPVTNIEEYIFSEENVDQLLYFQNFQNLNLPYFNPPPLYIDPRVQLKICRKWWRQSSKYGRNSPTIFDWGDDIPFLAKLRLYLQNQGVDPADAAADPPTGKWWRQIKVKNYVRNLF</sequence>
<evidence type="ECO:0000256" key="1">
    <source>
        <dbReference type="PROSITE-ProRule" id="PRU00267"/>
    </source>
</evidence>
<dbReference type="AlphaFoldDB" id="A0A2N0RLA4"/>
<feature type="region of interest" description="Disordered" evidence="2">
    <location>
        <begin position="168"/>
        <end position="202"/>
    </location>
</feature>
<dbReference type="Proteomes" id="UP000232688">
    <property type="component" value="Unassembled WGS sequence"/>
</dbReference>
<dbReference type="EMBL" id="LLXH01000671">
    <property type="protein sequence ID" value="PKC64091.1"/>
    <property type="molecule type" value="Genomic_DNA"/>
</dbReference>
<dbReference type="Gene3D" id="1.10.30.10">
    <property type="entry name" value="High mobility group box domain"/>
    <property type="match status" value="1"/>
</dbReference>
<dbReference type="SMART" id="SM00398">
    <property type="entry name" value="HMG"/>
    <property type="match status" value="1"/>
</dbReference>
<evidence type="ECO:0000313" key="4">
    <source>
        <dbReference type="EMBL" id="PKC64091.1"/>
    </source>
</evidence>
<organism evidence="4 5">
    <name type="scientific">Rhizophagus irregularis</name>
    <dbReference type="NCBI Taxonomy" id="588596"/>
    <lineage>
        <taxon>Eukaryota</taxon>
        <taxon>Fungi</taxon>
        <taxon>Fungi incertae sedis</taxon>
        <taxon>Mucoromycota</taxon>
        <taxon>Glomeromycotina</taxon>
        <taxon>Glomeromycetes</taxon>
        <taxon>Glomerales</taxon>
        <taxon>Glomeraceae</taxon>
        <taxon>Rhizophagus</taxon>
    </lineage>
</organism>
<evidence type="ECO:0000259" key="3">
    <source>
        <dbReference type="PROSITE" id="PS50118"/>
    </source>
</evidence>
<dbReference type="VEuPathDB" id="FungiDB:RhiirA1_517612"/>
<evidence type="ECO:0000256" key="2">
    <source>
        <dbReference type="SAM" id="MobiDB-lite"/>
    </source>
</evidence>
<feature type="DNA-binding region" description="HMG box" evidence="1">
    <location>
        <begin position="45"/>
        <end position="116"/>
    </location>
</feature>
<dbReference type="InterPro" id="IPR009071">
    <property type="entry name" value="HMG_box_dom"/>
</dbReference>
<comment type="caution">
    <text evidence="4">The sequence shown here is derived from an EMBL/GenBank/DDBJ whole genome shotgun (WGS) entry which is preliminary data.</text>
</comment>
<proteinExistence type="predicted"/>
<dbReference type="InterPro" id="IPR036910">
    <property type="entry name" value="HMG_box_dom_sf"/>
</dbReference>
<accession>A0A2N0RLA4</accession>
<dbReference type="Pfam" id="PF00505">
    <property type="entry name" value="HMG_box"/>
    <property type="match status" value="1"/>
</dbReference>
<dbReference type="GO" id="GO:0003677">
    <property type="term" value="F:DNA binding"/>
    <property type="evidence" value="ECO:0007669"/>
    <property type="project" value="UniProtKB-UniRule"/>
</dbReference>
<reference evidence="4 5" key="2">
    <citation type="submission" date="2017-10" db="EMBL/GenBank/DDBJ databases">
        <title>Genome analyses suggest a sexual origin of heterokaryosis in a supposedly ancient asexual fungus.</title>
        <authorList>
            <person name="Corradi N."/>
            <person name="Sedzielewska K."/>
            <person name="Noel J."/>
            <person name="Charron P."/>
            <person name="Farinelli L."/>
            <person name="Marton T."/>
            <person name="Kruger M."/>
            <person name="Pelin A."/>
            <person name="Brachmann A."/>
            <person name="Corradi N."/>
        </authorList>
    </citation>
    <scope>NUCLEOTIDE SEQUENCE [LARGE SCALE GENOMIC DNA]</scope>
    <source>
        <strain evidence="4 5">A1</strain>
    </source>
</reference>
<evidence type="ECO:0000313" key="5">
    <source>
        <dbReference type="Proteomes" id="UP000232688"/>
    </source>
</evidence>
<gene>
    <name evidence="4" type="ORF">RhiirA1_517612</name>
</gene>
<dbReference type="PROSITE" id="PS50118">
    <property type="entry name" value="HMG_BOX_2"/>
    <property type="match status" value="1"/>
</dbReference>
<keyword evidence="1" id="KW-0539">Nucleus</keyword>
<keyword evidence="1" id="KW-0238">DNA-binding</keyword>
<dbReference type="VEuPathDB" id="FungiDB:FUN_009454"/>
<dbReference type="VEuPathDB" id="FungiDB:RhiirFUN_021248"/>
<protein>
    <recommendedName>
        <fullName evidence="3">HMG box domain-containing protein</fullName>
    </recommendedName>
</protein>
<reference evidence="4 5" key="1">
    <citation type="submission" date="2017-10" db="EMBL/GenBank/DDBJ databases">
        <title>Extensive intraspecific genome diversity in a model arbuscular mycorrhizal fungus.</title>
        <authorList>
            <person name="Chen E.C.H."/>
            <person name="Morin E."/>
            <person name="Baudet D."/>
            <person name="Noel J."/>
            <person name="Ndikumana S."/>
            <person name="Charron P."/>
            <person name="St-Onge C."/>
            <person name="Giorgi J."/>
            <person name="Grigoriev I.V."/>
            <person name="Roux C."/>
            <person name="Martin F.M."/>
            <person name="Corradi N."/>
        </authorList>
    </citation>
    <scope>NUCLEOTIDE SEQUENCE [LARGE SCALE GENOMIC DNA]</scope>
    <source>
        <strain evidence="4 5">A1</strain>
    </source>
</reference>
<dbReference type="VEuPathDB" id="FungiDB:FUN_009453"/>
<dbReference type="SUPFAM" id="SSF47095">
    <property type="entry name" value="HMG-box"/>
    <property type="match status" value="1"/>
</dbReference>
<name>A0A2N0RLA4_9GLOM</name>
<feature type="domain" description="HMG box" evidence="3">
    <location>
        <begin position="45"/>
        <end position="116"/>
    </location>
</feature>